<name>A0ABP1YDF6_9GAMM</name>
<proteinExistence type="predicted"/>
<evidence type="ECO:0000313" key="3">
    <source>
        <dbReference type="Proteomes" id="UP000040578"/>
    </source>
</evidence>
<evidence type="ECO:0000313" key="2">
    <source>
        <dbReference type="EMBL" id="CNE37008.1"/>
    </source>
</evidence>
<keyword evidence="1" id="KW-0812">Transmembrane</keyword>
<keyword evidence="1" id="KW-1133">Transmembrane helix</keyword>
<evidence type="ECO:0000256" key="1">
    <source>
        <dbReference type="SAM" id="Phobius"/>
    </source>
</evidence>
<dbReference type="Proteomes" id="UP000040578">
    <property type="component" value="Unassembled WGS sequence"/>
</dbReference>
<keyword evidence="1" id="KW-0472">Membrane</keyword>
<comment type="caution">
    <text evidence="2">The sequence shown here is derived from an EMBL/GenBank/DDBJ whole genome shotgun (WGS) entry which is preliminary data.</text>
</comment>
<gene>
    <name evidence="2" type="ORF">ERS137967_01384</name>
</gene>
<dbReference type="EMBL" id="CPYD01000004">
    <property type="protein sequence ID" value="CNE37008.1"/>
    <property type="molecule type" value="Genomic_DNA"/>
</dbReference>
<keyword evidence="3" id="KW-1185">Reference proteome</keyword>
<sequence length="64" mass="7069">MYGDSALMAFLSTINFSLLLSICLSLSLSPNPNLSLYLLFSLFLTYFLGVSSVILVFTANLFNH</sequence>
<feature type="transmembrane region" description="Helical" evidence="1">
    <location>
        <begin position="7"/>
        <end position="28"/>
    </location>
</feature>
<protein>
    <submittedName>
        <fullName evidence="2">Uncharacterized protein</fullName>
    </submittedName>
</protein>
<reference evidence="2 3" key="1">
    <citation type="submission" date="2015-03" db="EMBL/GenBank/DDBJ databases">
        <authorList>
            <consortium name="Pathogen Informatics"/>
            <person name="Murphy D."/>
        </authorList>
    </citation>
    <scope>NUCLEOTIDE SEQUENCE [LARGE SCALE GENOMIC DNA]</scope>
    <source>
        <strain evidence="3">type strain: CIP110231</strain>
    </source>
</reference>
<feature type="transmembrane region" description="Helical" evidence="1">
    <location>
        <begin position="34"/>
        <end position="62"/>
    </location>
</feature>
<accession>A0ABP1YDF6</accession>
<organism evidence="2 3">
    <name type="scientific">Yersinia nurmii</name>
    <dbReference type="NCBI Taxonomy" id="685706"/>
    <lineage>
        <taxon>Bacteria</taxon>
        <taxon>Pseudomonadati</taxon>
        <taxon>Pseudomonadota</taxon>
        <taxon>Gammaproteobacteria</taxon>
        <taxon>Enterobacterales</taxon>
        <taxon>Yersiniaceae</taxon>
        <taxon>Yersinia</taxon>
    </lineage>
</organism>